<keyword evidence="2" id="KW-1185">Reference proteome</keyword>
<sequence>MEGQREGMLPASPLQGTISAKSFSKRKCTYCVKKVQWRYLEQVAGAVFCGCSEVSAILSKLFIGVYEASAAGYVMRFASRVVEGSMRWSASKGE</sequence>
<gene>
    <name evidence="1" type="ORF">NPIL_86571</name>
</gene>
<accession>A0A8X6QMA8</accession>
<evidence type="ECO:0000313" key="1">
    <source>
        <dbReference type="EMBL" id="GFU26534.1"/>
    </source>
</evidence>
<dbReference type="Proteomes" id="UP000887013">
    <property type="component" value="Unassembled WGS sequence"/>
</dbReference>
<evidence type="ECO:0000313" key="2">
    <source>
        <dbReference type="Proteomes" id="UP000887013"/>
    </source>
</evidence>
<comment type="caution">
    <text evidence="1">The sequence shown here is derived from an EMBL/GenBank/DDBJ whole genome shotgun (WGS) entry which is preliminary data.</text>
</comment>
<name>A0A8X6QMA8_NEPPI</name>
<proteinExistence type="predicted"/>
<dbReference type="EMBL" id="BMAW01128626">
    <property type="protein sequence ID" value="GFU26534.1"/>
    <property type="molecule type" value="Genomic_DNA"/>
</dbReference>
<reference evidence="1" key="1">
    <citation type="submission" date="2020-08" db="EMBL/GenBank/DDBJ databases">
        <title>Multicomponent nature underlies the extraordinary mechanical properties of spider dragline silk.</title>
        <authorList>
            <person name="Kono N."/>
            <person name="Nakamura H."/>
            <person name="Mori M."/>
            <person name="Yoshida Y."/>
            <person name="Ohtoshi R."/>
            <person name="Malay A.D."/>
            <person name="Moran D.A.P."/>
            <person name="Tomita M."/>
            <person name="Numata K."/>
            <person name="Arakawa K."/>
        </authorList>
    </citation>
    <scope>NUCLEOTIDE SEQUENCE</scope>
</reference>
<organism evidence="1 2">
    <name type="scientific">Nephila pilipes</name>
    <name type="common">Giant wood spider</name>
    <name type="synonym">Nephila maculata</name>
    <dbReference type="NCBI Taxonomy" id="299642"/>
    <lineage>
        <taxon>Eukaryota</taxon>
        <taxon>Metazoa</taxon>
        <taxon>Ecdysozoa</taxon>
        <taxon>Arthropoda</taxon>
        <taxon>Chelicerata</taxon>
        <taxon>Arachnida</taxon>
        <taxon>Araneae</taxon>
        <taxon>Araneomorphae</taxon>
        <taxon>Entelegynae</taxon>
        <taxon>Araneoidea</taxon>
        <taxon>Nephilidae</taxon>
        <taxon>Nephila</taxon>
    </lineage>
</organism>
<dbReference type="AlphaFoldDB" id="A0A8X6QMA8"/>
<protein>
    <submittedName>
        <fullName evidence="1">Uncharacterized protein</fullName>
    </submittedName>
</protein>